<dbReference type="EMBL" id="JAAAJA010001845">
    <property type="protein sequence ID" value="KAG0246011.1"/>
    <property type="molecule type" value="Genomic_DNA"/>
</dbReference>
<proteinExistence type="predicted"/>
<name>A0A9P6PKF7_9FUNG</name>
<evidence type="ECO:0000313" key="1">
    <source>
        <dbReference type="EMBL" id="KAG0246011.1"/>
    </source>
</evidence>
<protein>
    <submittedName>
        <fullName evidence="1">Uncharacterized protein</fullName>
    </submittedName>
</protein>
<evidence type="ECO:0000313" key="2">
    <source>
        <dbReference type="Proteomes" id="UP000726737"/>
    </source>
</evidence>
<sequence>MTVSREGDARNLKNGNVRWIKMPFPYDRKWDLSGPYASHFKQYHSLYVNDMPAVPALMTYCIATREDEPSKSTHYHRVNWHSMVLRPEKWIISKDHNGLSPINGTDTKGKVSVETTETTNIIFKNSIEFSASVTASGNEGPITSRAELKASASRKWEKSISVVVYKSEETDQGYSYQPTNIYAQLLCKVVVARRGSFMVSGFYDYDLISSNPRGVEVKTEHKASSMESAIGAMNYTCSQNCPDI</sequence>
<organism evidence="1 2">
    <name type="scientific">Mortierella polycephala</name>
    <dbReference type="NCBI Taxonomy" id="41804"/>
    <lineage>
        <taxon>Eukaryota</taxon>
        <taxon>Fungi</taxon>
        <taxon>Fungi incertae sedis</taxon>
        <taxon>Mucoromycota</taxon>
        <taxon>Mortierellomycotina</taxon>
        <taxon>Mortierellomycetes</taxon>
        <taxon>Mortierellales</taxon>
        <taxon>Mortierellaceae</taxon>
        <taxon>Mortierella</taxon>
    </lineage>
</organism>
<keyword evidence="2" id="KW-1185">Reference proteome</keyword>
<reference evidence="1" key="1">
    <citation type="journal article" date="2020" name="Fungal Divers.">
        <title>Resolving the Mortierellaceae phylogeny through synthesis of multi-gene phylogenetics and phylogenomics.</title>
        <authorList>
            <person name="Vandepol N."/>
            <person name="Liber J."/>
            <person name="Desiro A."/>
            <person name="Na H."/>
            <person name="Kennedy M."/>
            <person name="Barry K."/>
            <person name="Grigoriev I.V."/>
            <person name="Miller A.N."/>
            <person name="O'Donnell K."/>
            <person name="Stajich J.E."/>
            <person name="Bonito G."/>
        </authorList>
    </citation>
    <scope>NUCLEOTIDE SEQUENCE</scope>
    <source>
        <strain evidence="1">KOD948</strain>
    </source>
</reference>
<dbReference type="Proteomes" id="UP000726737">
    <property type="component" value="Unassembled WGS sequence"/>
</dbReference>
<comment type="caution">
    <text evidence="1">The sequence shown here is derived from an EMBL/GenBank/DDBJ whole genome shotgun (WGS) entry which is preliminary data.</text>
</comment>
<dbReference type="OrthoDB" id="2432114at2759"/>
<dbReference type="AlphaFoldDB" id="A0A9P6PKF7"/>
<gene>
    <name evidence="1" type="ORF">BG011_002588</name>
</gene>
<accession>A0A9P6PKF7</accession>